<protein>
    <recommendedName>
        <fullName evidence="9">D-xylulose reductase</fullName>
        <ecNumber evidence="9">1.1.1.9</ecNumber>
    </recommendedName>
    <alternativeName>
        <fullName evidence="10">Xylitol dehydrogenase A</fullName>
    </alternativeName>
</protein>
<dbReference type="GO" id="GO:0008270">
    <property type="term" value="F:zinc ion binding"/>
    <property type="evidence" value="ECO:0007669"/>
    <property type="project" value="InterPro"/>
</dbReference>
<evidence type="ECO:0000313" key="15">
    <source>
        <dbReference type="Proteomes" id="UP000247810"/>
    </source>
</evidence>
<dbReference type="GO" id="GO:0003939">
    <property type="term" value="F:L-iditol 2-dehydrogenase (NAD+) activity"/>
    <property type="evidence" value="ECO:0007669"/>
    <property type="project" value="TreeGrafter"/>
</dbReference>
<comment type="similarity">
    <text evidence="2 11">Belongs to the zinc-containing alcohol dehydrogenase family.</text>
</comment>
<dbReference type="Proteomes" id="UP000247810">
    <property type="component" value="Unassembled WGS sequence"/>
</dbReference>
<dbReference type="VEuPathDB" id="FungiDB:BO71DRAFT_385863"/>
<comment type="cofactor">
    <cofactor evidence="1 11">
        <name>Zn(2+)</name>
        <dbReference type="ChEBI" id="CHEBI:29105"/>
    </cofactor>
</comment>
<dbReference type="SUPFAM" id="SSF50129">
    <property type="entry name" value="GroES-like"/>
    <property type="match status" value="1"/>
</dbReference>
<comment type="function">
    <text evidence="7">Xylitol dehydrogenase which catalyzes the conversion of xylitol to D-xylulose. Xylose is a major component of hemicelluloses such as xylan. Most fungi utilize D-xylose via three enzymatic reactions, xylose reductase (XR), xylitol dehydrogenase (XDH), and xylulokinase, to form xylulose 5-phosphate, which enters pentose phosphate pathway.</text>
</comment>
<dbReference type="PANTHER" id="PTHR43161">
    <property type="entry name" value="SORBITOL DEHYDROGENASE"/>
    <property type="match status" value="1"/>
</dbReference>
<dbReference type="GO" id="GO:0042732">
    <property type="term" value="P:D-xylose metabolic process"/>
    <property type="evidence" value="ECO:0007669"/>
    <property type="project" value="UniProtKB-KW"/>
</dbReference>
<comment type="pathway">
    <text evidence="8">Carbohydrate degradation; L-arabinose degradation via L-arabinitol; D-xylulose 5-phosphate from L-arabinose (fungal route): step 4/5.</text>
</comment>
<keyword evidence="5 11" id="KW-0862">Zinc</keyword>
<dbReference type="PANTHER" id="PTHR43161:SF9">
    <property type="entry name" value="SORBITOL DEHYDROGENASE"/>
    <property type="match status" value="1"/>
</dbReference>
<proteinExistence type="inferred from homology"/>
<keyword evidence="3" id="KW-0859">Xylose metabolism</keyword>
<dbReference type="InterPro" id="IPR013154">
    <property type="entry name" value="ADH-like_N"/>
</dbReference>
<dbReference type="PROSITE" id="PS00059">
    <property type="entry name" value="ADH_ZINC"/>
    <property type="match status" value="1"/>
</dbReference>
<dbReference type="SUPFAM" id="SSF51735">
    <property type="entry name" value="NAD(P)-binding Rossmann-fold domains"/>
    <property type="match status" value="1"/>
</dbReference>
<evidence type="ECO:0000256" key="3">
    <source>
        <dbReference type="ARBA" id="ARBA00022629"/>
    </source>
</evidence>
<dbReference type="GO" id="GO:0006062">
    <property type="term" value="P:sorbitol catabolic process"/>
    <property type="evidence" value="ECO:0007669"/>
    <property type="project" value="TreeGrafter"/>
</dbReference>
<keyword evidence="6" id="KW-0560">Oxidoreductase</keyword>
<dbReference type="AlphaFoldDB" id="A0A319D2G2"/>
<evidence type="ECO:0000256" key="6">
    <source>
        <dbReference type="ARBA" id="ARBA00023002"/>
    </source>
</evidence>
<evidence type="ECO:0000256" key="8">
    <source>
        <dbReference type="ARBA" id="ARBA00025713"/>
    </source>
</evidence>
<keyword evidence="3" id="KW-0119">Carbohydrate metabolism</keyword>
<evidence type="ECO:0000259" key="13">
    <source>
        <dbReference type="Pfam" id="PF08240"/>
    </source>
</evidence>
<evidence type="ECO:0000256" key="4">
    <source>
        <dbReference type="ARBA" id="ARBA00022723"/>
    </source>
</evidence>
<dbReference type="EMBL" id="KZ825949">
    <property type="protein sequence ID" value="PYH91309.1"/>
    <property type="molecule type" value="Genomic_DNA"/>
</dbReference>
<evidence type="ECO:0000313" key="14">
    <source>
        <dbReference type="EMBL" id="PYH91309.1"/>
    </source>
</evidence>
<evidence type="ECO:0000256" key="10">
    <source>
        <dbReference type="ARBA" id="ARBA00030139"/>
    </source>
</evidence>
<evidence type="ECO:0000256" key="9">
    <source>
        <dbReference type="ARBA" id="ARBA00026119"/>
    </source>
</evidence>
<sequence length="396" mass="41241">MPPLTTLREMTNPSCILYGPHDARYEDRPLPVITNPTDVIVRIAYTGVCGSDVHFHHHGGINHPIPPLTGITMGHESSGTVHAIGPGVTSLSPGDPVALEPCTPCRRCQACKSGRYNLCPRLRFAGVPGRCEGTLSRFFVLGEDFCHRLSPAGRGDGEGAMMEPLGVAVRSVRLGGVGPGSGRVCVFGAGTVGALASILAGGVFGASVVVGADVNERRIGFVGDVMRTLEGAGAGAGAGAGGVFRGYVSDPSKGVQETAREILALLDHIDGGDGDDDDDDDDAGFDVVIEATGAPACIQMGVEVVRAGGTFVQTGLGPRNVDFPIGRVVQKEVALKGCFRYGPGDFQLGVQLAREGRVPLKRFITRVVGFEQAVEAWEITGRGAGMKTLIRGVDVD</sequence>
<dbReference type="Pfam" id="PF00107">
    <property type="entry name" value="ADH_zinc_N"/>
    <property type="match status" value="1"/>
</dbReference>
<organism evidence="14 15">
    <name type="scientific">Aspergillus ellipticus CBS 707.79</name>
    <dbReference type="NCBI Taxonomy" id="1448320"/>
    <lineage>
        <taxon>Eukaryota</taxon>
        <taxon>Fungi</taxon>
        <taxon>Dikarya</taxon>
        <taxon>Ascomycota</taxon>
        <taxon>Pezizomycotina</taxon>
        <taxon>Eurotiomycetes</taxon>
        <taxon>Eurotiomycetidae</taxon>
        <taxon>Eurotiales</taxon>
        <taxon>Aspergillaceae</taxon>
        <taxon>Aspergillus</taxon>
        <taxon>Aspergillus subgen. Circumdati</taxon>
    </lineage>
</organism>
<evidence type="ECO:0000256" key="2">
    <source>
        <dbReference type="ARBA" id="ARBA00008072"/>
    </source>
</evidence>
<dbReference type="Gene3D" id="3.90.180.10">
    <property type="entry name" value="Medium-chain alcohol dehydrogenases, catalytic domain"/>
    <property type="match status" value="1"/>
</dbReference>
<dbReference type="Pfam" id="PF08240">
    <property type="entry name" value="ADH_N"/>
    <property type="match status" value="1"/>
</dbReference>
<reference evidence="14 15" key="1">
    <citation type="submission" date="2018-02" db="EMBL/GenBank/DDBJ databases">
        <title>The genomes of Aspergillus section Nigri reveals drivers in fungal speciation.</title>
        <authorList>
            <consortium name="DOE Joint Genome Institute"/>
            <person name="Vesth T.C."/>
            <person name="Nybo J."/>
            <person name="Theobald S."/>
            <person name="Brandl J."/>
            <person name="Frisvad J.C."/>
            <person name="Nielsen K.F."/>
            <person name="Lyhne E.K."/>
            <person name="Kogle M.E."/>
            <person name="Kuo A."/>
            <person name="Riley R."/>
            <person name="Clum A."/>
            <person name="Nolan M."/>
            <person name="Lipzen A."/>
            <person name="Salamov A."/>
            <person name="Henrissat B."/>
            <person name="Wiebenga A."/>
            <person name="De vries R.P."/>
            <person name="Grigoriev I.V."/>
            <person name="Mortensen U.H."/>
            <person name="Andersen M.R."/>
            <person name="Baker S.E."/>
        </authorList>
    </citation>
    <scope>NUCLEOTIDE SEQUENCE [LARGE SCALE GENOMIC DNA]</scope>
    <source>
        <strain evidence="14 15">CBS 707.79</strain>
    </source>
</reference>
<dbReference type="InterPro" id="IPR036291">
    <property type="entry name" value="NAD(P)-bd_dom_sf"/>
</dbReference>
<feature type="domain" description="Alcohol dehydrogenase-like C-terminal" evidence="12">
    <location>
        <begin position="192"/>
        <end position="352"/>
    </location>
</feature>
<gene>
    <name evidence="14" type="ORF">BO71DRAFT_385863</name>
</gene>
<dbReference type="EC" id="1.1.1.9" evidence="9"/>
<evidence type="ECO:0000256" key="5">
    <source>
        <dbReference type="ARBA" id="ARBA00022833"/>
    </source>
</evidence>
<dbReference type="Gene3D" id="3.40.50.720">
    <property type="entry name" value="NAD(P)-binding Rossmann-like Domain"/>
    <property type="match status" value="1"/>
</dbReference>
<accession>A0A319D2G2</accession>
<evidence type="ECO:0000256" key="1">
    <source>
        <dbReference type="ARBA" id="ARBA00001947"/>
    </source>
</evidence>
<evidence type="ECO:0000259" key="12">
    <source>
        <dbReference type="Pfam" id="PF00107"/>
    </source>
</evidence>
<dbReference type="InterPro" id="IPR002328">
    <property type="entry name" value="ADH_Zn_CS"/>
</dbReference>
<dbReference type="STRING" id="1448320.A0A319D2G2"/>
<name>A0A319D2G2_9EURO</name>
<dbReference type="OrthoDB" id="3941538at2759"/>
<dbReference type="InterPro" id="IPR013149">
    <property type="entry name" value="ADH-like_C"/>
</dbReference>
<keyword evidence="4 11" id="KW-0479">Metal-binding</keyword>
<evidence type="ECO:0000256" key="7">
    <source>
        <dbReference type="ARBA" id="ARBA00024843"/>
    </source>
</evidence>
<evidence type="ECO:0000256" key="11">
    <source>
        <dbReference type="RuleBase" id="RU361277"/>
    </source>
</evidence>
<dbReference type="InterPro" id="IPR011032">
    <property type="entry name" value="GroES-like_sf"/>
</dbReference>
<keyword evidence="15" id="KW-1185">Reference proteome</keyword>
<feature type="domain" description="Alcohol dehydrogenase-like N-terminal" evidence="13">
    <location>
        <begin position="36"/>
        <end position="149"/>
    </location>
</feature>
<dbReference type="GO" id="GO:0046526">
    <property type="term" value="F:D-xylulose reductase activity"/>
    <property type="evidence" value="ECO:0007669"/>
    <property type="project" value="UniProtKB-EC"/>
</dbReference>